<dbReference type="PANTHER" id="PTHR43852:SF2">
    <property type="entry name" value="PROTEIN ADENYLYLTRANSFERASE MNTA"/>
    <property type="match status" value="1"/>
</dbReference>
<dbReference type="Proteomes" id="UP001210678">
    <property type="component" value="Unassembled WGS sequence"/>
</dbReference>
<keyword evidence="3" id="KW-1185">Reference proteome</keyword>
<dbReference type="Gene3D" id="3.30.460.10">
    <property type="entry name" value="Beta Polymerase, domain 2"/>
    <property type="match status" value="1"/>
</dbReference>
<protein>
    <submittedName>
        <fullName evidence="2">Nucleotidyltransferase domain-containing protein</fullName>
    </submittedName>
</protein>
<dbReference type="NCBIfam" id="NF047752">
    <property type="entry name" value="MntA_antitoxin"/>
    <property type="match status" value="1"/>
</dbReference>
<evidence type="ECO:0000259" key="1">
    <source>
        <dbReference type="Pfam" id="PF18765"/>
    </source>
</evidence>
<dbReference type="EMBL" id="JAQLOI010000001">
    <property type="protein sequence ID" value="MDB1122402.1"/>
    <property type="molecule type" value="Genomic_DNA"/>
</dbReference>
<dbReference type="PANTHER" id="PTHR43852">
    <property type="entry name" value="NUCLEOTIDYLTRANSFERASE"/>
    <property type="match status" value="1"/>
</dbReference>
<dbReference type="SUPFAM" id="SSF81301">
    <property type="entry name" value="Nucleotidyltransferase"/>
    <property type="match status" value="1"/>
</dbReference>
<organism evidence="2 3">
    <name type="scientific">Vibrio algarum</name>
    <dbReference type="NCBI Taxonomy" id="3020714"/>
    <lineage>
        <taxon>Bacteria</taxon>
        <taxon>Pseudomonadati</taxon>
        <taxon>Pseudomonadota</taxon>
        <taxon>Gammaproteobacteria</taxon>
        <taxon>Vibrionales</taxon>
        <taxon>Vibrionaceae</taxon>
        <taxon>Vibrio</taxon>
    </lineage>
</organism>
<proteinExistence type="predicted"/>
<gene>
    <name evidence="2" type="ORF">PGX00_01045</name>
</gene>
<dbReference type="InterPro" id="IPR041633">
    <property type="entry name" value="Polbeta"/>
</dbReference>
<dbReference type="InterPro" id="IPR052930">
    <property type="entry name" value="TA_antitoxin_MntA"/>
</dbReference>
<dbReference type="RefSeq" id="WP_272132123.1">
    <property type="nucleotide sequence ID" value="NZ_JAQLOI010000001.1"/>
</dbReference>
<dbReference type="InterPro" id="IPR043519">
    <property type="entry name" value="NT_sf"/>
</dbReference>
<sequence length="140" mass="15976">MDQILIVKALQQHLPKGVEFAYLFGSYASGRSTKNSDIDIAVFPTEPMTSIAVWESAQAISKQLNKDVDLINLMECNTVLRFQVVTEGLFLVGDRIKADFFETDTFRMYQDLQYSRQDNLASFVERWKNENAGGNEVVRK</sequence>
<dbReference type="Pfam" id="PF18765">
    <property type="entry name" value="Polbeta"/>
    <property type="match status" value="1"/>
</dbReference>
<reference evidence="2 3" key="1">
    <citation type="submission" date="2023-01" db="EMBL/GenBank/DDBJ databases">
        <title>Vibrio sp. KJ40-1 sp.nov, isolated from marine algae.</title>
        <authorList>
            <person name="Butt M."/>
            <person name="Kim J.M.J."/>
            <person name="Jeon C.O.C."/>
        </authorList>
    </citation>
    <scope>NUCLEOTIDE SEQUENCE [LARGE SCALE GENOMIC DNA]</scope>
    <source>
        <strain evidence="2 3">KJ40-1</strain>
    </source>
</reference>
<dbReference type="CDD" id="cd05403">
    <property type="entry name" value="NT_KNTase_like"/>
    <property type="match status" value="1"/>
</dbReference>
<evidence type="ECO:0000313" key="2">
    <source>
        <dbReference type="EMBL" id="MDB1122402.1"/>
    </source>
</evidence>
<comment type="caution">
    <text evidence="2">The sequence shown here is derived from an EMBL/GenBank/DDBJ whole genome shotgun (WGS) entry which is preliminary data.</text>
</comment>
<feature type="domain" description="Polymerase beta nucleotidyltransferase" evidence="1">
    <location>
        <begin position="7"/>
        <end position="92"/>
    </location>
</feature>
<name>A0ABT4YLX1_9VIBR</name>
<accession>A0ABT4YLX1</accession>
<evidence type="ECO:0000313" key="3">
    <source>
        <dbReference type="Proteomes" id="UP001210678"/>
    </source>
</evidence>